<name>A0AAN9BMM0_9CAEN</name>
<dbReference type="PANTHER" id="PTHR35538:SF6">
    <property type="entry name" value="EF-HAND DOMAIN-CONTAINING PROTEIN"/>
    <property type="match status" value="1"/>
</dbReference>
<feature type="compositionally biased region" description="Pro residues" evidence="1">
    <location>
        <begin position="325"/>
        <end position="346"/>
    </location>
</feature>
<gene>
    <name evidence="3" type="ORF">V1264_015819</name>
</gene>
<dbReference type="PRINTS" id="PR01217">
    <property type="entry name" value="PRICHEXTENSN"/>
</dbReference>
<sequence length="828" mass="93246">MANLQPPTLCEIKYDEEWEFTDTQPHLRQFRGVSSAKSQPSSRYGAIPGPFPSHPVPSLVDSASVASCTPSFHTYYDYLTNYYWEHPSTGHNGGASTSPTLPVRSQTSLTCCGWYEGEGASGAGRGGDRTHLSLASLSRTGHHGEDWGGEEKKPHPARLKWVDALNAWVPETKPCQRNPFISFINTPPRVERYMYAKEGTRGKHGGWPACECQRFVDHMRLFRYKHSDKHLLLRTLRSSSRRSQEDQRRSPRKSYSSPLYDPETLRKSRTVRFEAPRTASSSPQPMMVPEHIEVPQAVWEDETLLEATQEPGDVMDSKPAAMSSPRPPPKTPPPSPRPPPTPTRPQPKPKSKRGRPVMEKTPKPSKPVEKPPPPPPPKPVRQPKPPPPKPVKQPKPPKPKPEPKEKKKEPVDKPIPLPISPPEEIIVSHEPPEEPPPTQPVVHHRAPVKKKEKLPPPPPRRRTPTPPPKPPTPVNEHKEQGDWIYGSDDEEKTEEVKAKEGEEVRLDLPTLPPALPDPNQAGGPKAGAERGGRNTIAGMPLMALKSRPRWGQKQRDTSLLDEAERERLAEARRRKFAALMDKSKIKRGGDKDQGDISFSDFDDYGFLGKYCIFNQTAREKYRHTFSILDEAGKGFLTEEETALGLGFINANLRDSEITYLFRVLEVLVHRVNDGTDLNMFCILAALSQRVSKLDEWAHCEWARKMMVEMGKLMAETDYNNLERKMFLCKTLWECNVDVSTSTISRDQLLVELRAGGLSPQHETEVLTRLPRSLNTLLPHPDSPSSQAQFLQSLPRSLDFLDFLLYVPLFIMIHETVVTDPLSLHTTAS</sequence>
<organism evidence="3 4">
    <name type="scientific">Littorina saxatilis</name>
    <dbReference type="NCBI Taxonomy" id="31220"/>
    <lineage>
        <taxon>Eukaryota</taxon>
        <taxon>Metazoa</taxon>
        <taxon>Spiralia</taxon>
        <taxon>Lophotrochozoa</taxon>
        <taxon>Mollusca</taxon>
        <taxon>Gastropoda</taxon>
        <taxon>Caenogastropoda</taxon>
        <taxon>Littorinimorpha</taxon>
        <taxon>Littorinoidea</taxon>
        <taxon>Littorinidae</taxon>
        <taxon>Littorina</taxon>
    </lineage>
</organism>
<feature type="region of interest" description="Disordered" evidence="1">
    <location>
        <begin position="235"/>
        <end position="289"/>
    </location>
</feature>
<feature type="compositionally biased region" description="Basic and acidic residues" evidence="1">
    <location>
        <begin position="399"/>
        <end position="412"/>
    </location>
</feature>
<dbReference type="AlphaFoldDB" id="A0AAN9BMM0"/>
<evidence type="ECO:0000313" key="4">
    <source>
        <dbReference type="Proteomes" id="UP001374579"/>
    </source>
</evidence>
<evidence type="ECO:0000313" key="3">
    <source>
        <dbReference type="EMBL" id="KAK7108014.1"/>
    </source>
</evidence>
<dbReference type="Proteomes" id="UP001374579">
    <property type="component" value="Unassembled WGS sequence"/>
</dbReference>
<feature type="compositionally biased region" description="Basic residues" evidence="1">
    <location>
        <begin position="442"/>
        <end position="452"/>
    </location>
</feature>
<keyword evidence="4" id="KW-1185">Reference proteome</keyword>
<evidence type="ECO:0000256" key="1">
    <source>
        <dbReference type="SAM" id="MobiDB-lite"/>
    </source>
</evidence>
<dbReference type="GO" id="GO:0005509">
    <property type="term" value="F:calcium ion binding"/>
    <property type="evidence" value="ECO:0007669"/>
    <property type="project" value="InterPro"/>
</dbReference>
<dbReference type="PANTHER" id="PTHR35538">
    <property type="entry name" value="LIG_CHAN-GLU_BD DOMAIN-CONTAINING PROTEIN"/>
    <property type="match status" value="1"/>
</dbReference>
<feature type="compositionally biased region" description="Pro residues" evidence="1">
    <location>
        <begin position="464"/>
        <end position="473"/>
    </location>
</feature>
<feature type="region of interest" description="Disordered" evidence="1">
    <location>
        <begin position="313"/>
        <end position="533"/>
    </location>
</feature>
<comment type="caution">
    <text evidence="3">The sequence shown here is derived from an EMBL/GenBank/DDBJ whole genome shotgun (WGS) entry which is preliminary data.</text>
</comment>
<reference evidence="3 4" key="1">
    <citation type="submission" date="2024-02" db="EMBL/GenBank/DDBJ databases">
        <title>Chromosome-scale genome assembly of the rough periwinkle Littorina saxatilis.</title>
        <authorList>
            <person name="De Jode A."/>
            <person name="Faria R."/>
            <person name="Formenti G."/>
            <person name="Sims Y."/>
            <person name="Smith T.P."/>
            <person name="Tracey A."/>
            <person name="Wood J.M.D."/>
            <person name="Zagrodzka Z.B."/>
            <person name="Johannesson K."/>
            <person name="Butlin R.K."/>
            <person name="Leder E.H."/>
        </authorList>
    </citation>
    <scope>NUCLEOTIDE SEQUENCE [LARGE SCALE GENOMIC DNA]</scope>
    <source>
        <strain evidence="3">Snail1</strain>
        <tissue evidence="3">Muscle</tissue>
    </source>
</reference>
<accession>A0AAN9BMM0</accession>
<dbReference type="InterPro" id="IPR002048">
    <property type="entry name" value="EF_hand_dom"/>
</dbReference>
<feature type="compositionally biased region" description="Pro residues" evidence="1">
    <location>
        <begin position="370"/>
        <end position="396"/>
    </location>
</feature>
<dbReference type="PROSITE" id="PS50222">
    <property type="entry name" value="EF_HAND_2"/>
    <property type="match status" value="1"/>
</dbReference>
<protein>
    <recommendedName>
        <fullName evidence="2">EF-hand domain-containing protein</fullName>
    </recommendedName>
</protein>
<feature type="compositionally biased region" description="Basic and acidic residues" evidence="1">
    <location>
        <begin position="494"/>
        <end position="506"/>
    </location>
</feature>
<proteinExistence type="predicted"/>
<dbReference type="EMBL" id="JBAMIC010000004">
    <property type="protein sequence ID" value="KAK7108014.1"/>
    <property type="molecule type" value="Genomic_DNA"/>
</dbReference>
<evidence type="ECO:0000259" key="2">
    <source>
        <dbReference type="PROSITE" id="PS50222"/>
    </source>
</evidence>
<feature type="domain" description="EF-hand" evidence="2">
    <location>
        <begin position="616"/>
        <end position="651"/>
    </location>
</feature>
<feature type="compositionally biased region" description="Basic and acidic residues" evidence="1">
    <location>
        <begin position="356"/>
        <end position="369"/>
    </location>
</feature>
<feature type="compositionally biased region" description="Basic and acidic residues" evidence="1">
    <location>
        <begin position="263"/>
        <end position="275"/>
    </location>
</feature>